<feature type="coiled-coil region" evidence="4">
    <location>
        <begin position="796"/>
        <end position="823"/>
    </location>
</feature>
<dbReference type="STRING" id="1188229.GlitD10_1814"/>
<comment type="subunit">
    <text evidence="2">Heterodimer of SbcC and SbcD.</text>
</comment>
<dbReference type="Gene3D" id="3.40.50.300">
    <property type="entry name" value="P-loop containing nucleotide triphosphate hydrolases"/>
    <property type="match status" value="2"/>
</dbReference>
<evidence type="ECO:0000313" key="6">
    <source>
        <dbReference type="EMBL" id="APB34140.1"/>
    </source>
</evidence>
<dbReference type="Pfam" id="PF13558">
    <property type="entry name" value="SbcC_Walker_B"/>
    <property type="match status" value="1"/>
</dbReference>
<feature type="coiled-coil region" evidence="4">
    <location>
        <begin position="390"/>
        <end position="486"/>
    </location>
</feature>
<dbReference type="RefSeq" id="WP_071454629.1">
    <property type="nucleotide sequence ID" value="NZ_CP017675.1"/>
</dbReference>
<dbReference type="GO" id="GO:0016887">
    <property type="term" value="F:ATP hydrolysis activity"/>
    <property type="evidence" value="ECO:0007669"/>
    <property type="project" value="InterPro"/>
</dbReference>
<dbReference type="Proteomes" id="UP000180235">
    <property type="component" value="Chromosome"/>
</dbReference>
<evidence type="ECO:0000256" key="1">
    <source>
        <dbReference type="ARBA" id="ARBA00006930"/>
    </source>
</evidence>
<dbReference type="GO" id="GO:0006302">
    <property type="term" value="P:double-strand break repair"/>
    <property type="evidence" value="ECO:0007669"/>
    <property type="project" value="InterPro"/>
</dbReference>
<dbReference type="EMBL" id="CP017675">
    <property type="protein sequence ID" value="APB34140.1"/>
    <property type="molecule type" value="Genomic_DNA"/>
</dbReference>
<dbReference type="OrthoDB" id="9795626at2"/>
<evidence type="ECO:0000259" key="5">
    <source>
        <dbReference type="Pfam" id="PF13476"/>
    </source>
</evidence>
<sequence>MIPRQLTLNNFLSYRQASLDFSGLHTACICGPNGAGKSSLLEAMTWALWGESRAPGADDVIRSGCTEAQVDFSFSSGGQTYRVIRARKRGHTTLEFQVLAQERWQPLTQRAVKDTQDLINRELKLDYPTFIHSAYLRQGRADEFMLKTPSKRKEVLASLLQLDHYDELAEQAKKRANDQEYQAKSLQQTLIAQAQELAQEPEISQQYATLKQEIHTTQTTCDQLQNQLHQYQHQQQQRQQWVEQDQWLTQQRSQLNQDQTQTQVRQEQLRQQIAQLQHLLEQTEPITQAYQTYTNLQKQEEHLNQQSQQQQQLQQEYNQLQSEYQQVLHQLELQKQQLISERHTLTQNLQKQELIRQESPQIAPALVQLATAREQLKYLDQQAEQYKPLYEHYQKLRQQQEQTRARQEAQLQEQQRQLNHLNQQLTQLNGLDQELATIQQQLAELDKKKVYLDHVEEKGKERKSFQDSLNVRLQNYEIQIAQLAQKSELLKQPEALCPLCAHPLDAKHWQVVQKKQELERRELEEAIWLTKEQITVTGRELHILRQEYHQIREQCQQREPLSHKQGQLSQKRQQRQELQAQIQQNQTRIQAIQETLACPQINPELAQIEINLAAINYDENAHTCARGEVEKWRWVEIKQAEIQNAEKEYGYLCQCLHQLEQKCQDLDTQINEATHHSPLRYQLDRLQQQLADLAYDATTHQTIRQQMQQHQNAPLRYQELQQAQQEHPRLDQELVTLIATATTRLQRLEELAQKIITISTTLAQLPDLSDSMDKLATQIQAQQQKLQTQYIQSGTLQERLQQLSQLRKKNHQGQQELTRHEHQYQIYRTLTQAFGKNGIQALMIEQILPQLEATANHILGRLSNHQLHVRFITQKPKKSGSNKNQLIETLEIFIADYQGTRPYETYSGGEAFRVNFAIRLALARLLTQRAGATLQLLIVDEGFGTQDAQGCDRLIAAISAISDEYACILMVTHMPNLKEAFSTRIEVSKTEQGSQVQLLL</sequence>
<accession>A0A1J0ADX5</accession>
<feature type="domain" description="Rad50/SbcC-type AAA" evidence="5">
    <location>
        <begin position="5"/>
        <end position="214"/>
    </location>
</feature>
<keyword evidence="7" id="KW-1185">Reference proteome</keyword>
<gene>
    <name evidence="6" type="primary">sbcC</name>
    <name evidence="6" type="ORF">GlitD10_1814</name>
</gene>
<dbReference type="InterPro" id="IPR038729">
    <property type="entry name" value="Rad50/SbcC_AAA"/>
</dbReference>
<dbReference type="AlphaFoldDB" id="A0A1J0ADX5"/>
<keyword evidence="6" id="KW-0269">Exonuclease</keyword>
<dbReference type="Gene3D" id="1.10.287.510">
    <property type="entry name" value="Helix hairpin bin"/>
    <property type="match status" value="1"/>
</dbReference>
<proteinExistence type="inferred from homology"/>
<evidence type="ECO:0000256" key="3">
    <source>
        <dbReference type="ARBA" id="ARBA00013368"/>
    </source>
</evidence>
<name>A0A1J0ADX5_9CYAN</name>
<keyword evidence="6" id="KW-0378">Hydrolase</keyword>
<dbReference type="SUPFAM" id="SSF52540">
    <property type="entry name" value="P-loop containing nucleoside triphosphate hydrolases"/>
    <property type="match status" value="2"/>
</dbReference>
<organism evidence="6 7">
    <name type="scientific">Gloeomargarita lithophora Alchichica-D10</name>
    <dbReference type="NCBI Taxonomy" id="1188229"/>
    <lineage>
        <taxon>Bacteria</taxon>
        <taxon>Bacillati</taxon>
        <taxon>Cyanobacteriota</taxon>
        <taxon>Cyanophyceae</taxon>
        <taxon>Gloeomargaritales</taxon>
        <taxon>Gloeomargaritaceae</taxon>
        <taxon>Gloeomargarita</taxon>
    </lineage>
</organism>
<dbReference type="PANTHER" id="PTHR32114">
    <property type="entry name" value="ABC TRANSPORTER ABCH.3"/>
    <property type="match status" value="1"/>
</dbReference>
<dbReference type="Pfam" id="PF13476">
    <property type="entry name" value="AAA_23"/>
    <property type="match status" value="1"/>
</dbReference>
<keyword evidence="4" id="KW-0175">Coiled coil</keyword>
<feature type="coiled-coil region" evidence="4">
    <location>
        <begin position="162"/>
        <end position="234"/>
    </location>
</feature>
<evidence type="ECO:0000256" key="4">
    <source>
        <dbReference type="SAM" id="Coils"/>
    </source>
</evidence>
<reference evidence="6 7" key="1">
    <citation type="submission" date="2016-10" db="EMBL/GenBank/DDBJ databases">
        <title>Description of Gloeomargarita lithophora gen. nov., sp. nov., a thylakoid-bearing basal-branching cyanobacterium with intracellular carbonates, and proposal for Gloeomargaritales ord. nov.</title>
        <authorList>
            <person name="Moreira D."/>
            <person name="Tavera R."/>
            <person name="Benzerara K."/>
            <person name="Skouri-Panet F."/>
            <person name="Couradeau E."/>
            <person name="Gerard E."/>
            <person name="Loussert C."/>
            <person name="Novelo E."/>
            <person name="Zivanovic Y."/>
            <person name="Lopez-Garcia P."/>
        </authorList>
    </citation>
    <scope>NUCLEOTIDE SEQUENCE [LARGE SCALE GENOMIC DNA]</scope>
    <source>
        <strain evidence="6 7">D10</strain>
    </source>
</reference>
<keyword evidence="6" id="KW-0540">Nuclease</keyword>
<comment type="similarity">
    <text evidence="1">Belongs to the SMC family. SbcC subfamily.</text>
</comment>
<protein>
    <recommendedName>
        <fullName evidence="3">Nuclease SbcCD subunit C</fullName>
    </recommendedName>
</protein>
<evidence type="ECO:0000313" key="7">
    <source>
        <dbReference type="Proteomes" id="UP000180235"/>
    </source>
</evidence>
<dbReference type="PANTHER" id="PTHR32114:SF2">
    <property type="entry name" value="ABC TRANSPORTER ABCH.3"/>
    <property type="match status" value="1"/>
</dbReference>
<dbReference type="KEGG" id="glt:GlitD10_1814"/>
<evidence type="ECO:0000256" key="2">
    <source>
        <dbReference type="ARBA" id="ARBA00011322"/>
    </source>
</evidence>
<dbReference type="InterPro" id="IPR027417">
    <property type="entry name" value="P-loop_NTPase"/>
</dbReference>
<dbReference type="SUPFAM" id="SSF75712">
    <property type="entry name" value="Rad50 coiled-coil Zn hook"/>
    <property type="match status" value="1"/>
</dbReference>
<feature type="coiled-coil region" evidence="4">
    <location>
        <begin position="286"/>
        <end position="348"/>
    </location>
</feature>
<feature type="coiled-coil region" evidence="4">
    <location>
        <begin position="561"/>
        <end position="595"/>
    </location>
</feature>
<dbReference type="GO" id="GO:0004527">
    <property type="term" value="F:exonuclease activity"/>
    <property type="evidence" value="ECO:0007669"/>
    <property type="project" value="UniProtKB-KW"/>
</dbReference>